<gene>
    <name evidence="13" type="ORF">HPP92_008479</name>
</gene>
<dbReference type="InterPro" id="IPR050823">
    <property type="entry name" value="Plant_Ser_Thr_Prot_Kinase"/>
</dbReference>
<dbReference type="InterPro" id="IPR017441">
    <property type="entry name" value="Protein_kinase_ATP_BS"/>
</dbReference>
<evidence type="ECO:0000313" key="14">
    <source>
        <dbReference type="Proteomes" id="UP000636800"/>
    </source>
</evidence>
<reference evidence="13 14" key="1">
    <citation type="journal article" date="2020" name="Nat. Food">
        <title>A phased Vanilla planifolia genome enables genetic improvement of flavour and production.</title>
        <authorList>
            <person name="Hasing T."/>
            <person name="Tang H."/>
            <person name="Brym M."/>
            <person name="Khazi F."/>
            <person name="Huang T."/>
            <person name="Chambers A.H."/>
        </authorList>
    </citation>
    <scope>NUCLEOTIDE SEQUENCE [LARGE SCALE GENOMIC DNA]</scope>
    <source>
        <tissue evidence="13">Leaf</tissue>
    </source>
</reference>
<feature type="domain" description="Protein kinase" evidence="12">
    <location>
        <begin position="100"/>
        <end position="385"/>
    </location>
</feature>
<evidence type="ECO:0000256" key="1">
    <source>
        <dbReference type="ARBA" id="ARBA00004167"/>
    </source>
</evidence>
<dbReference type="InterPro" id="IPR011009">
    <property type="entry name" value="Kinase-like_dom_sf"/>
</dbReference>
<evidence type="ECO:0000256" key="9">
    <source>
        <dbReference type="ARBA" id="ARBA00023170"/>
    </source>
</evidence>
<feature type="binding site" evidence="10">
    <location>
        <position position="134"/>
    </location>
    <ligand>
        <name>ATP</name>
        <dbReference type="ChEBI" id="CHEBI:30616"/>
    </ligand>
</feature>
<dbReference type="GO" id="GO:0005524">
    <property type="term" value="F:ATP binding"/>
    <property type="evidence" value="ECO:0007669"/>
    <property type="project" value="UniProtKB-UniRule"/>
</dbReference>
<dbReference type="GO" id="GO:0016020">
    <property type="term" value="C:membrane"/>
    <property type="evidence" value="ECO:0007669"/>
    <property type="project" value="UniProtKB-SubCell"/>
</dbReference>
<dbReference type="OrthoDB" id="630188at2759"/>
<keyword evidence="4" id="KW-0597">Phosphoprotein</keyword>
<dbReference type="SUPFAM" id="SSF56112">
    <property type="entry name" value="Protein kinase-like (PK-like)"/>
    <property type="match status" value="1"/>
</dbReference>
<evidence type="ECO:0000256" key="10">
    <source>
        <dbReference type="PROSITE-ProRule" id="PRU10141"/>
    </source>
</evidence>
<comment type="caution">
    <text evidence="13">The sequence shown here is derived from an EMBL/GenBank/DDBJ whole genome shotgun (WGS) entry which is preliminary data.</text>
</comment>
<dbReference type="PANTHER" id="PTHR45621">
    <property type="entry name" value="OS01G0588500 PROTEIN-RELATED"/>
    <property type="match status" value="1"/>
</dbReference>
<evidence type="ECO:0000256" key="3">
    <source>
        <dbReference type="ARBA" id="ARBA00022527"/>
    </source>
</evidence>
<keyword evidence="8 10" id="KW-0067">ATP-binding</keyword>
<feature type="region of interest" description="Disordered" evidence="11">
    <location>
        <begin position="22"/>
        <end position="69"/>
    </location>
</feature>
<dbReference type="InterPro" id="IPR001245">
    <property type="entry name" value="Ser-Thr/Tyr_kinase_cat_dom"/>
</dbReference>
<keyword evidence="6 10" id="KW-0547">Nucleotide-binding</keyword>
<dbReference type="CDD" id="cd14066">
    <property type="entry name" value="STKc_IRAK"/>
    <property type="match status" value="1"/>
</dbReference>
<dbReference type="FunFam" id="3.30.200.20:FF:000228">
    <property type="entry name" value="Serine/threonine-protein kinase BIK1"/>
    <property type="match status" value="1"/>
</dbReference>
<evidence type="ECO:0000256" key="8">
    <source>
        <dbReference type="ARBA" id="ARBA00022840"/>
    </source>
</evidence>
<dbReference type="Gene3D" id="1.10.510.10">
    <property type="entry name" value="Transferase(Phosphotransferase) domain 1"/>
    <property type="match status" value="1"/>
</dbReference>
<evidence type="ECO:0000256" key="7">
    <source>
        <dbReference type="ARBA" id="ARBA00022777"/>
    </source>
</evidence>
<dbReference type="SMART" id="SM00220">
    <property type="entry name" value="S_TKc"/>
    <property type="match status" value="1"/>
</dbReference>
<dbReference type="FunFam" id="1.10.510.10:FF:000146">
    <property type="entry name" value="LRR receptor-like serine/threonine-protein kinase IOS1"/>
    <property type="match status" value="1"/>
</dbReference>
<dbReference type="Proteomes" id="UP000636800">
    <property type="component" value="Unassembled WGS sequence"/>
</dbReference>
<evidence type="ECO:0000256" key="6">
    <source>
        <dbReference type="ARBA" id="ARBA00022741"/>
    </source>
</evidence>
<protein>
    <recommendedName>
        <fullName evidence="2">non-specific serine/threonine protein kinase</fullName>
        <ecNumber evidence="2">2.7.11.1</ecNumber>
    </recommendedName>
</protein>
<accession>A0A835R2Q7</accession>
<evidence type="ECO:0000256" key="5">
    <source>
        <dbReference type="ARBA" id="ARBA00022679"/>
    </source>
</evidence>
<keyword evidence="7" id="KW-0418">Kinase</keyword>
<dbReference type="PROSITE" id="PS00107">
    <property type="entry name" value="PROTEIN_KINASE_ATP"/>
    <property type="match status" value="1"/>
</dbReference>
<dbReference type="Gene3D" id="3.30.200.20">
    <property type="entry name" value="Phosphorylase Kinase, domain 1"/>
    <property type="match status" value="1"/>
</dbReference>
<sequence>MATRKWFEIAYRTEAMKCFPFSNGESKHDPPVRKFTSGRSSSIASTDHDIKAPGSELNSRNVSDKSAESIGKHPFPSLSLKQNYLRVFTFEELKLATKNFNRSLMLGEGGFGCVYRGTIKDQGTSFANLEIAVKQLSRKGLQGHKEWLTEVNVLGIVEHPNLVKLIGYCAEDEERGMQRLLVYEYMPNRSVEYHLSSRTFAPLSWVMRLKIALDAARGLTYLHEGMDFQIIFRDLKTSNILLDENWNAKLSDFGLARQGPSEGSTHVSTLVVGTIGYAAPEYIQTGRLTTKSDIWSYGVVLYELITGRRPMDRNRPKGEQKLLDWVKPYTTDPKKLHLIIDPRMEGNCSPKSVMKLAAIASKCLIRQPKLRPKMSEVFQVVQSIVDEEEAEALQTPLSNLQEKVLEPSKKRGPDSKTRIGELKLLWRVWAPKVVRAH</sequence>
<keyword evidence="14" id="KW-1185">Reference proteome</keyword>
<dbReference type="GO" id="GO:0004674">
    <property type="term" value="F:protein serine/threonine kinase activity"/>
    <property type="evidence" value="ECO:0007669"/>
    <property type="project" value="UniProtKB-KW"/>
</dbReference>
<keyword evidence="9" id="KW-0675">Receptor</keyword>
<keyword evidence="3" id="KW-0723">Serine/threonine-protein kinase</keyword>
<dbReference type="Pfam" id="PF07714">
    <property type="entry name" value="PK_Tyr_Ser-Thr"/>
    <property type="match status" value="1"/>
</dbReference>
<name>A0A835R2Q7_VANPL</name>
<proteinExistence type="predicted"/>
<evidence type="ECO:0000256" key="2">
    <source>
        <dbReference type="ARBA" id="ARBA00012513"/>
    </source>
</evidence>
<comment type="subcellular location">
    <subcellularLocation>
        <location evidence="1">Membrane</location>
        <topology evidence="1">Single-pass membrane protein</topology>
    </subcellularLocation>
</comment>
<organism evidence="13 14">
    <name type="scientific">Vanilla planifolia</name>
    <name type="common">Vanilla</name>
    <dbReference type="NCBI Taxonomy" id="51239"/>
    <lineage>
        <taxon>Eukaryota</taxon>
        <taxon>Viridiplantae</taxon>
        <taxon>Streptophyta</taxon>
        <taxon>Embryophyta</taxon>
        <taxon>Tracheophyta</taxon>
        <taxon>Spermatophyta</taxon>
        <taxon>Magnoliopsida</taxon>
        <taxon>Liliopsida</taxon>
        <taxon>Asparagales</taxon>
        <taxon>Orchidaceae</taxon>
        <taxon>Vanilloideae</taxon>
        <taxon>Vanilleae</taxon>
        <taxon>Vanilla</taxon>
    </lineage>
</organism>
<dbReference type="InterPro" id="IPR000719">
    <property type="entry name" value="Prot_kinase_dom"/>
</dbReference>
<dbReference type="AlphaFoldDB" id="A0A835R2Q7"/>
<evidence type="ECO:0000313" key="13">
    <source>
        <dbReference type="EMBL" id="KAG0484400.1"/>
    </source>
</evidence>
<evidence type="ECO:0000256" key="4">
    <source>
        <dbReference type="ARBA" id="ARBA00022553"/>
    </source>
</evidence>
<evidence type="ECO:0000259" key="12">
    <source>
        <dbReference type="PROSITE" id="PS50011"/>
    </source>
</evidence>
<evidence type="ECO:0000256" key="11">
    <source>
        <dbReference type="SAM" id="MobiDB-lite"/>
    </source>
</evidence>
<dbReference type="EMBL" id="JADCNL010000004">
    <property type="protein sequence ID" value="KAG0484400.1"/>
    <property type="molecule type" value="Genomic_DNA"/>
</dbReference>
<dbReference type="EC" id="2.7.11.1" evidence="2"/>
<keyword evidence="5" id="KW-0808">Transferase</keyword>
<dbReference type="PROSITE" id="PS50011">
    <property type="entry name" value="PROTEIN_KINASE_DOM"/>
    <property type="match status" value="1"/>
</dbReference>